<reference evidence="1" key="1">
    <citation type="submission" date="2021-08" db="EMBL/GenBank/DDBJ databases">
        <title>Complete genome sequence of Chryseobacterium sp strain PS-8.</title>
        <authorList>
            <person name="Das S.K."/>
        </authorList>
    </citation>
    <scope>NUCLEOTIDE SEQUENCE</scope>
    <source>
        <strain evidence="1">PS-8</strain>
    </source>
</reference>
<organism evidence="1 2">
    <name type="scientific">Chryseobacterium indicum</name>
    <dbReference type="NCBI Taxonomy" id="2766954"/>
    <lineage>
        <taxon>Bacteria</taxon>
        <taxon>Pseudomonadati</taxon>
        <taxon>Bacteroidota</taxon>
        <taxon>Flavobacteriia</taxon>
        <taxon>Flavobacteriales</taxon>
        <taxon>Weeksellaceae</taxon>
        <taxon>Chryseobacterium group</taxon>
        <taxon>Chryseobacterium</taxon>
    </lineage>
</organism>
<accession>A0ABS9C8Q0</accession>
<protein>
    <submittedName>
        <fullName evidence="1">Uncharacterized protein</fullName>
    </submittedName>
</protein>
<keyword evidence="2" id="KW-1185">Reference proteome</keyword>
<comment type="caution">
    <text evidence="1">The sequence shown here is derived from an EMBL/GenBank/DDBJ whole genome shotgun (WGS) entry which is preliminary data.</text>
</comment>
<dbReference type="EMBL" id="JACSGT010000002">
    <property type="protein sequence ID" value="MCF2220658.1"/>
    <property type="molecule type" value="Genomic_DNA"/>
</dbReference>
<gene>
    <name evidence="1" type="ORF">H9Q08_15325</name>
</gene>
<proteinExistence type="predicted"/>
<evidence type="ECO:0000313" key="1">
    <source>
        <dbReference type="EMBL" id="MCF2220658.1"/>
    </source>
</evidence>
<evidence type="ECO:0000313" key="2">
    <source>
        <dbReference type="Proteomes" id="UP001430374"/>
    </source>
</evidence>
<dbReference type="RefSeq" id="WP_235132073.1">
    <property type="nucleotide sequence ID" value="NZ_JACSGT010000002.1"/>
</dbReference>
<dbReference type="Proteomes" id="UP001430374">
    <property type="component" value="Unassembled WGS sequence"/>
</dbReference>
<name>A0ABS9C8Q0_9FLAO</name>
<sequence length="129" mass="14701">MKIHVCKKDQNKTQNNIMKTAVEISEKETKEHHFKSIILLSKDFAPHESSVEEIDTAILRNDFGILIIKNNQDQTAQFSWQKNIVSSNTESGYFKEIMNDLGVTVHHNGDSITVINGGVKQFLTIHFMV</sequence>